<dbReference type="AlphaFoldDB" id="A0A392QX81"/>
<proteinExistence type="predicted"/>
<reference evidence="1 2" key="1">
    <citation type="journal article" date="2018" name="Front. Plant Sci.">
        <title>Red Clover (Trifolium pratense) and Zigzag Clover (T. medium) - A Picture of Genomic Similarities and Differences.</title>
        <authorList>
            <person name="Dluhosova J."/>
            <person name="Istvanek J."/>
            <person name="Nedelnik J."/>
            <person name="Repkova J."/>
        </authorList>
    </citation>
    <scope>NUCLEOTIDE SEQUENCE [LARGE SCALE GENOMIC DNA]</scope>
    <source>
        <strain evidence="2">cv. 10/8</strain>
        <tissue evidence="1">Leaf</tissue>
    </source>
</reference>
<sequence length="52" mass="5743">NLPRSVEMEALVEEQAEREGMMAAILARTNNEVRQLASSLLKSMDLPKGSRA</sequence>
<evidence type="ECO:0000313" key="2">
    <source>
        <dbReference type="Proteomes" id="UP000265520"/>
    </source>
</evidence>
<accession>A0A392QX81</accession>
<feature type="non-terminal residue" evidence="1">
    <location>
        <position position="1"/>
    </location>
</feature>
<dbReference type="Proteomes" id="UP000265520">
    <property type="component" value="Unassembled WGS sequence"/>
</dbReference>
<evidence type="ECO:0000313" key="1">
    <source>
        <dbReference type="EMBL" id="MCI28464.1"/>
    </source>
</evidence>
<name>A0A392QX81_9FABA</name>
<organism evidence="1 2">
    <name type="scientific">Trifolium medium</name>
    <dbReference type="NCBI Taxonomy" id="97028"/>
    <lineage>
        <taxon>Eukaryota</taxon>
        <taxon>Viridiplantae</taxon>
        <taxon>Streptophyta</taxon>
        <taxon>Embryophyta</taxon>
        <taxon>Tracheophyta</taxon>
        <taxon>Spermatophyta</taxon>
        <taxon>Magnoliopsida</taxon>
        <taxon>eudicotyledons</taxon>
        <taxon>Gunneridae</taxon>
        <taxon>Pentapetalae</taxon>
        <taxon>rosids</taxon>
        <taxon>fabids</taxon>
        <taxon>Fabales</taxon>
        <taxon>Fabaceae</taxon>
        <taxon>Papilionoideae</taxon>
        <taxon>50 kb inversion clade</taxon>
        <taxon>NPAAA clade</taxon>
        <taxon>Hologalegina</taxon>
        <taxon>IRL clade</taxon>
        <taxon>Trifolieae</taxon>
        <taxon>Trifolium</taxon>
    </lineage>
</organism>
<dbReference type="EMBL" id="LXQA010165924">
    <property type="protein sequence ID" value="MCI28464.1"/>
    <property type="molecule type" value="Genomic_DNA"/>
</dbReference>
<protein>
    <submittedName>
        <fullName evidence="1">Uncharacterized protein</fullName>
    </submittedName>
</protein>
<keyword evidence="2" id="KW-1185">Reference proteome</keyword>
<comment type="caution">
    <text evidence="1">The sequence shown here is derived from an EMBL/GenBank/DDBJ whole genome shotgun (WGS) entry which is preliminary data.</text>
</comment>